<proteinExistence type="predicted"/>
<feature type="region of interest" description="Disordered" evidence="1">
    <location>
        <begin position="185"/>
        <end position="270"/>
    </location>
</feature>
<evidence type="ECO:0000313" key="2">
    <source>
        <dbReference type="EMBL" id="CAH8383184.1"/>
    </source>
</evidence>
<protein>
    <submittedName>
        <fullName evidence="2">Uncharacterized protein</fullName>
    </submittedName>
</protein>
<sequence length="270" mass="30228">MIRNWRGTGKVSYQDIISLESHFEKGEVFPFLSSTKNSAVIDDPEIKREYEKKDERDDRIVAMIKANHHWKHFVWEVEPLPRSTVLFDSEDDVEDEDVREPPVVAEKPRVEANKGKRKLNDPGAESRKKQLLCQREFEHNTGVSGEMKSIIEGMFTSFKEMAQKDLQEHFDKVDTEVAHIKEKVSQITGSSDSVGKSKAAEIPTPSEPLSKDQETSSQSSGPSATLGEDQAKSSQSTRPSAGKGKGNAAESADPHPLRRSPQTVRKVIKT</sequence>
<dbReference type="EMBL" id="CAKOAT010578487">
    <property type="protein sequence ID" value="CAH8383184.1"/>
    <property type="molecule type" value="Genomic_DNA"/>
</dbReference>
<evidence type="ECO:0000256" key="1">
    <source>
        <dbReference type="SAM" id="MobiDB-lite"/>
    </source>
</evidence>
<evidence type="ECO:0000313" key="3">
    <source>
        <dbReference type="Proteomes" id="UP001642260"/>
    </source>
</evidence>
<keyword evidence="3" id="KW-1185">Reference proteome</keyword>
<feature type="compositionally biased region" description="Basic and acidic residues" evidence="1">
    <location>
        <begin position="106"/>
        <end position="128"/>
    </location>
</feature>
<accession>A0ABC8LHT1</accession>
<dbReference type="AlphaFoldDB" id="A0ABC8LHT1"/>
<gene>
    <name evidence="2" type="ORF">ERUC_LOCUS35667</name>
</gene>
<reference evidence="2 3" key="1">
    <citation type="submission" date="2022-03" db="EMBL/GenBank/DDBJ databases">
        <authorList>
            <person name="Macdonald S."/>
            <person name="Ahmed S."/>
            <person name="Newling K."/>
        </authorList>
    </citation>
    <scope>NUCLEOTIDE SEQUENCE [LARGE SCALE GENOMIC DNA]</scope>
</reference>
<dbReference type="Proteomes" id="UP001642260">
    <property type="component" value="Unassembled WGS sequence"/>
</dbReference>
<feature type="compositionally biased region" description="Polar residues" evidence="1">
    <location>
        <begin position="185"/>
        <end position="194"/>
    </location>
</feature>
<feature type="region of interest" description="Disordered" evidence="1">
    <location>
        <begin position="90"/>
        <end position="128"/>
    </location>
</feature>
<comment type="caution">
    <text evidence="2">The sequence shown here is derived from an EMBL/GenBank/DDBJ whole genome shotgun (WGS) entry which is preliminary data.</text>
</comment>
<organism evidence="2 3">
    <name type="scientific">Eruca vesicaria subsp. sativa</name>
    <name type="common">Garden rocket</name>
    <name type="synonym">Eruca sativa</name>
    <dbReference type="NCBI Taxonomy" id="29727"/>
    <lineage>
        <taxon>Eukaryota</taxon>
        <taxon>Viridiplantae</taxon>
        <taxon>Streptophyta</taxon>
        <taxon>Embryophyta</taxon>
        <taxon>Tracheophyta</taxon>
        <taxon>Spermatophyta</taxon>
        <taxon>Magnoliopsida</taxon>
        <taxon>eudicotyledons</taxon>
        <taxon>Gunneridae</taxon>
        <taxon>Pentapetalae</taxon>
        <taxon>rosids</taxon>
        <taxon>malvids</taxon>
        <taxon>Brassicales</taxon>
        <taxon>Brassicaceae</taxon>
        <taxon>Brassiceae</taxon>
        <taxon>Eruca</taxon>
    </lineage>
</organism>
<name>A0ABC8LHT1_ERUVS</name>